<evidence type="ECO:0000259" key="2">
    <source>
        <dbReference type="Pfam" id="PF10433"/>
    </source>
</evidence>
<keyword evidence="4" id="KW-1185">Reference proteome</keyword>
<dbReference type="Gene3D" id="2.130.10.10">
    <property type="entry name" value="YVTN repeat-like/Quinoprotein amine dehydrogenase"/>
    <property type="match status" value="2"/>
</dbReference>
<protein>
    <recommendedName>
        <fullName evidence="2">RSE1/DDB1/CPSF1 first beta-propeller domain-containing protein</fullName>
    </recommendedName>
</protein>
<sequence length="1380" mass="153376">MAFETSTLVNGEWTTRTLDVDTVLRHYDQKDKEATTTFMEVESAPTIGILTQTVIRSPLVHWILPVKLKDLETQHVAFIGDEFVQIKELRPDGHLWDVLRKENFGARIRNARVVGSVKAYEEDMKLEATQVKDEDDDVSMDNGEAQSKAQPLGRSALPPQFLLLQLHTGDSVFLRLHQLENGKLAFISSRHRVTKPMLTLQPGIHLAVDPSSRYMAIGCSERLLTIYALHSRDQLKEQSPMGPELRHVESESIMSLNGLIQKMEFLYPSPDDEGHTILLVLVVIKGKTRMLLYEWETGSDLKQIHAHSNKGHLLEQSRQMPLLLIPLTLKSSFILVCEDSMAVCQGILQGSPTFIDFNNRIDVPTELHHGSGRPLWTAWARPPRLPGYARVRDDIYIAREDGLIKFLEIDSTEDEFVKADNNIGEFGANCGTALACLDFETQHNKSGDLLVTGGDSCPSGTYLNEARKIPTLTQPIPNWSPAHDLAIMSYDKGKKYLANDEVRNDENAPTKPDRLFACVGKGIKSSIVEFRYGIEGKLGLEMDYEIPILQSWVLPQDSNELEEESGSIFLLSLGDHSAALLLSSDASDIMELDVTSTRLDLRFRTIAAATQEQYTIQVTEQSIVVIYGTQCHVYELEELLHFESRLDVPSGLDPMIHDAAIGEDVVIYTVSRGGCTYVQVLCPEIPTHDIMQIDDSSTSPARSSIRTVTKISCQVTSLTIGQVEAGPFVVIAGLDEESIILSFHSIHTAGQRILRIPYSFGDEEIPLESIVSMATASLPSGNFLLLCGTRNGRVLTLEICGSTLEIILSRCDCIGATTAILCKDEYSHSGDLFFVSCDSKVCALTINTPEASATSSERCLRSLGINQVWLTDALKPDLQQPKITSIARLPPNGLSSADSNLLLIAGSQLLLAELSTQPKAVPRQISIKGTPTRLLYSHTLEVLIVAASIKGGSTLLFIDPDTGEDLSQPVDQKSKECVEFVSGLGNTNERVFRMFEWPYTKDGKTWNFIIVSTDTGRLLIISVADQERVRDDLLRAGLSHREVENSHHTRSKISYYTRHKFKCAEPVYSVTGFADGLLWCAGENLFCDVLDLGEKRFKRAAQHQLPSPAIDLSYNNGAIYALTKAHSLEVLRLVATSGDFQIVRTHGDPLSRASLHHAMVSLPLANRPVHLVSDKLCSIVGLWPAYHTKADTLVTLFEAELSYSVLRFRAADCRPVWDDVRISKGINSNTNGLGKMGTELQDPRKRSELLGLSITGVLSHYTFLDFKTWQFLRFLINLAIRSPSLCEFTYQDDPVPLDLAVEPKLMMHVDGDILKRCLEGRSLENLLRVSHDTAEARKIFETFCELLQAADCGKLENNATPAAYVDQAYAFLELFLRPVL</sequence>
<dbReference type="InParanoid" id="A0A2J6SHU2"/>
<dbReference type="STRING" id="1095630.A0A2J6SHU2"/>
<accession>A0A2J6SHU2</accession>
<evidence type="ECO:0000313" key="4">
    <source>
        <dbReference type="Proteomes" id="UP000235371"/>
    </source>
</evidence>
<evidence type="ECO:0000313" key="3">
    <source>
        <dbReference type="EMBL" id="PMD50327.1"/>
    </source>
</evidence>
<name>A0A2J6SHU2_9HELO</name>
<dbReference type="SUPFAM" id="SSF101898">
    <property type="entry name" value="NHL repeat"/>
    <property type="match status" value="1"/>
</dbReference>
<dbReference type="PANTHER" id="PTHR10644">
    <property type="entry name" value="DNA REPAIR/RNA PROCESSING CPSF FAMILY"/>
    <property type="match status" value="1"/>
</dbReference>
<dbReference type="Pfam" id="PF10433">
    <property type="entry name" value="Beta-prop_RSE1_1st"/>
    <property type="match status" value="1"/>
</dbReference>
<proteinExistence type="predicted"/>
<dbReference type="InterPro" id="IPR050358">
    <property type="entry name" value="RSE1/DDB1/CFT1"/>
</dbReference>
<dbReference type="EMBL" id="KZ613913">
    <property type="protein sequence ID" value="PMD50327.1"/>
    <property type="molecule type" value="Genomic_DNA"/>
</dbReference>
<organism evidence="3 4">
    <name type="scientific">Hyaloscypha bicolor E</name>
    <dbReference type="NCBI Taxonomy" id="1095630"/>
    <lineage>
        <taxon>Eukaryota</taxon>
        <taxon>Fungi</taxon>
        <taxon>Dikarya</taxon>
        <taxon>Ascomycota</taxon>
        <taxon>Pezizomycotina</taxon>
        <taxon>Leotiomycetes</taxon>
        <taxon>Helotiales</taxon>
        <taxon>Hyaloscyphaceae</taxon>
        <taxon>Hyaloscypha</taxon>
        <taxon>Hyaloscypha bicolor</taxon>
    </lineage>
</organism>
<feature type="domain" description="RSE1/DDB1/CPSF1 first beta-propeller" evidence="2">
    <location>
        <begin position="60"/>
        <end position="462"/>
    </location>
</feature>
<gene>
    <name evidence="3" type="ORF">K444DRAFT_670077</name>
</gene>
<evidence type="ECO:0000256" key="1">
    <source>
        <dbReference type="SAM" id="MobiDB-lite"/>
    </source>
</evidence>
<dbReference type="InterPro" id="IPR018846">
    <property type="entry name" value="Beta-prop_RSE1/DDB1/CPSF1_1st"/>
</dbReference>
<dbReference type="OrthoDB" id="20774at2759"/>
<reference evidence="3 4" key="1">
    <citation type="submission" date="2016-04" db="EMBL/GenBank/DDBJ databases">
        <title>A degradative enzymes factory behind the ericoid mycorrhizal symbiosis.</title>
        <authorList>
            <consortium name="DOE Joint Genome Institute"/>
            <person name="Martino E."/>
            <person name="Morin E."/>
            <person name="Grelet G."/>
            <person name="Kuo A."/>
            <person name="Kohler A."/>
            <person name="Daghino S."/>
            <person name="Barry K."/>
            <person name="Choi C."/>
            <person name="Cichocki N."/>
            <person name="Clum A."/>
            <person name="Copeland A."/>
            <person name="Hainaut M."/>
            <person name="Haridas S."/>
            <person name="Labutti K."/>
            <person name="Lindquist E."/>
            <person name="Lipzen A."/>
            <person name="Khouja H.-R."/>
            <person name="Murat C."/>
            <person name="Ohm R."/>
            <person name="Olson A."/>
            <person name="Spatafora J."/>
            <person name="Veneault-Fourrey C."/>
            <person name="Henrissat B."/>
            <person name="Grigoriev I."/>
            <person name="Martin F."/>
            <person name="Perotto S."/>
        </authorList>
    </citation>
    <scope>NUCLEOTIDE SEQUENCE [LARGE SCALE GENOMIC DNA]</scope>
    <source>
        <strain evidence="3 4">E</strain>
    </source>
</reference>
<dbReference type="RefSeq" id="XP_024727231.1">
    <property type="nucleotide sequence ID" value="XM_024887583.1"/>
</dbReference>
<dbReference type="InterPro" id="IPR015943">
    <property type="entry name" value="WD40/YVTN_repeat-like_dom_sf"/>
</dbReference>
<feature type="region of interest" description="Disordered" evidence="1">
    <location>
        <begin position="132"/>
        <end position="151"/>
    </location>
</feature>
<dbReference type="Proteomes" id="UP000235371">
    <property type="component" value="Unassembled WGS sequence"/>
</dbReference>
<dbReference type="GeneID" id="36595659"/>